<feature type="transmembrane region" description="Helical" evidence="1">
    <location>
        <begin position="61"/>
        <end position="77"/>
    </location>
</feature>
<feature type="transmembrane region" description="Helical" evidence="1">
    <location>
        <begin position="187"/>
        <end position="209"/>
    </location>
</feature>
<keyword evidence="1" id="KW-1133">Transmembrane helix</keyword>
<feature type="transmembrane region" description="Helical" evidence="1">
    <location>
        <begin position="84"/>
        <end position="107"/>
    </location>
</feature>
<dbReference type="Pfam" id="PF04018">
    <property type="entry name" value="VCA0040-like"/>
    <property type="match status" value="1"/>
</dbReference>
<evidence type="ECO:0000313" key="3">
    <source>
        <dbReference type="Proteomes" id="UP000886741"/>
    </source>
</evidence>
<dbReference type="Proteomes" id="UP000886741">
    <property type="component" value="Unassembled WGS sequence"/>
</dbReference>
<dbReference type="PANTHER" id="PTHR37308">
    <property type="entry name" value="INTEGRAL MEMBRANE PROTEIN"/>
    <property type="match status" value="1"/>
</dbReference>
<proteinExistence type="predicted"/>
<keyword evidence="1" id="KW-0472">Membrane</keyword>
<feature type="transmembrane region" description="Helical" evidence="1">
    <location>
        <begin position="246"/>
        <end position="267"/>
    </location>
</feature>
<name>A0A9D1FBB2_9FIRM</name>
<feature type="transmembrane region" description="Helical" evidence="1">
    <location>
        <begin position="149"/>
        <end position="167"/>
    </location>
</feature>
<dbReference type="PANTHER" id="PTHR37308:SF1">
    <property type="entry name" value="POLYPRENYL-PHOSPHATE TRANSPORTER"/>
    <property type="match status" value="1"/>
</dbReference>
<gene>
    <name evidence="2" type="ORF">IAA83_10665</name>
</gene>
<protein>
    <submittedName>
        <fullName evidence="2">DUF368 domain-containing protein</fullName>
    </submittedName>
</protein>
<reference evidence="2" key="1">
    <citation type="submission" date="2020-10" db="EMBL/GenBank/DDBJ databases">
        <authorList>
            <person name="Gilroy R."/>
        </authorList>
    </citation>
    <scope>NUCLEOTIDE SEQUENCE</scope>
    <source>
        <strain evidence="2">ChiBcec16-1751</strain>
    </source>
</reference>
<evidence type="ECO:0000313" key="2">
    <source>
        <dbReference type="EMBL" id="HIS65810.1"/>
    </source>
</evidence>
<dbReference type="AlphaFoldDB" id="A0A9D1FBB2"/>
<evidence type="ECO:0000256" key="1">
    <source>
        <dbReference type="SAM" id="Phobius"/>
    </source>
</evidence>
<sequence length="280" mass="30152">MFFAMPPGRWLLRMVQGILVGSGAILPGISGGVLCVLFGIYQPMMSFFAHPIGNFMRVFPQLFPAGIGWMIGFFAFAKLINVLFAANAAVAIWLFIGLIAGSFPSLWREAGKRGHGRGGWTSLAISAVVMLLFFNVLERGTTFHIQPNFLWFAFCGVLWGLSVVVPGMSSSSTLIFLGLFEPMTAGIAAFDMGVVLPIFVGAFATVVLLSRLVNYIFANYYRLAFHVVVGFVLASTVAIIPTQYGGPAAIAACAVCCIMGFAVAWTLEGRRKPRQEGTVG</sequence>
<feature type="transmembrane region" description="Helical" evidence="1">
    <location>
        <begin position="119"/>
        <end position="137"/>
    </location>
</feature>
<keyword evidence="1" id="KW-0812">Transmembrane</keyword>
<comment type="caution">
    <text evidence="2">The sequence shown here is derived from an EMBL/GenBank/DDBJ whole genome shotgun (WGS) entry which is preliminary data.</text>
</comment>
<dbReference type="InterPro" id="IPR007163">
    <property type="entry name" value="VCA0040-like"/>
</dbReference>
<accession>A0A9D1FBB2</accession>
<dbReference type="EMBL" id="DVJJ01000164">
    <property type="protein sequence ID" value="HIS65810.1"/>
    <property type="molecule type" value="Genomic_DNA"/>
</dbReference>
<reference evidence="2" key="2">
    <citation type="journal article" date="2021" name="PeerJ">
        <title>Extensive microbial diversity within the chicken gut microbiome revealed by metagenomics and culture.</title>
        <authorList>
            <person name="Gilroy R."/>
            <person name="Ravi A."/>
            <person name="Getino M."/>
            <person name="Pursley I."/>
            <person name="Horton D.L."/>
            <person name="Alikhan N.F."/>
            <person name="Baker D."/>
            <person name="Gharbi K."/>
            <person name="Hall N."/>
            <person name="Watson M."/>
            <person name="Adriaenssens E.M."/>
            <person name="Foster-Nyarko E."/>
            <person name="Jarju S."/>
            <person name="Secka A."/>
            <person name="Antonio M."/>
            <person name="Oren A."/>
            <person name="Chaudhuri R.R."/>
            <person name="La Ragione R."/>
            <person name="Hildebrand F."/>
            <person name="Pallen M.J."/>
        </authorList>
    </citation>
    <scope>NUCLEOTIDE SEQUENCE</scope>
    <source>
        <strain evidence="2">ChiBcec16-1751</strain>
    </source>
</reference>
<feature type="transmembrane region" description="Helical" evidence="1">
    <location>
        <begin position="12"/>
        <end position="41"/>
    </location>
</feature>
<organism evidence="2 3">
    <name type="scientific">Candidatus Avoscillospira avistercoris</name>
    <dbReference type="NCBI Taxonomy" id="2840707"/>
    <lineage>
        <taxon>Bacteria</taxon>
        <taxon>Bacillati</taxon>
        <taxon>Bacillota</taxon>
        <taxon>Clostridia</taxon>
        <taxon>Eubacteriales</taxon>
        <taxon>Oscillospiraceae</taxon>
        <taxon>Oscillospiraceae incertae sedis</taxon>
        <taxon>Candidatus Avoscillospira</taxon>
    </lineage>
</organism>
<feature type="transmembrane region" description="Helical" evidence="1">
    <location>
        <begin position="221"/>
        <end position="240"/>
    </location>
</feature>